<dbReference type="EMBL" id="BMAO01001526">
    <property type="protein sequence ID" value="GFQ74064.1"/>
    <property type="molecule type" value="Genomic_DNA"/>
</dbReference>
<dbReference type="AlphaFoldDB" id="A0A8X6GUN0"/>
<keyword evidence="2" id="KW-1185">Reference proteome</keyword>
<reference evidence="1" key="1">
    <citation type="submission" date="2020-07" db="EMBL/GenBank/DDBJ databases">
        <title>Multicomponent nature underlies the extraordinary mechanical properties of spider dragline silk.</title>
        <authorList>
            <person name="Kono N."/>
            <person name="Nakamura H."/>
            <person name="Mori M."/>
            <person name="Yoshida Y."/>
            <person name="Ohtoshi R."/>
            <person name="Malay A.D."/>
            <person name="Moran D.A.P."/>
            <person name="Tomita M."/>
            <person name="Numata K."/>
            <person name="Arakawa K."/>
        </authorList>
    </citation>
    <scope>NUCLEOTIDE SEQUENCE</scope>
</reference>
<gene>
    <name evidence="1" type="ORF">TNCT_241651</name>
</gene>
<evidence type="ECO:0000313" key="1">
    <source>
        <dbReference type="EMBL" id="GFQ74064.1"/>
    </source>
</evidence>
<dbReference type="PANTHER" id="PTHR37984:SF15">
    <property type="entry name" value="INTEGRASE CATALYTIC DOMAIN-CONTAINING PROTEIN"/>
    <property type="match status" value="1"/>
</dbReference>
<dbReference type="PANTHER" id="PTHR37984">
    <property type="entry name" value="PROTEIN CBG26694"/>
    <property type="match status" value="1"/>
</dbReference>
<accession>A0A8X6GUN0</accession>
<protein>
    <submittedName>
        <fullName evidence="1">Retrovirus-related Pol polyprotein from transposon opus</fullName>
    </submittedName>
</protein>
<sequence length="221" mass="25068">MFAYREVPHSTTGVSPYQLVYGRLPNGPLKLLKEVWTGDKEIPTGSSKSVEEYLRDLTGKLKQAHNLARGNSEKAQAEYASRYNLRSREKRLAIGDQVLVLIPSSSHKLLKKWMGPASIIELPRPHTARVKMDDGSEKELHFNKLRPYIARIEQIGLIFDQDDEFGELHYAPTDTVELDVNDIYNHVMDSSSGLEILKNISLRTSSLNSQTYLALFQALLR</sequence>
<dbReference type="InterPro" id="IPR050951">
    <property type="entry name" value="Retrovirus_Pol_polyprotein"/>
</dbReference>
<evidence type="ECO:0000313" key="2">
    <source>
        <dbReference type="Proteomes" id="UP000887116"/>
    </source>
</evidence>
<name>A0A8X6GUN0_TRICU</name>
<dbReference type="Proteomes" id="UP000887116">
    <property type="component" value="Unassembled WGS sequence"/>
</dbReference>
<organism evidence="1 2">
    <name type="scientific">Trichonephila clavata</name>
    <name type="common">Joro spider</name>
    <name type="synonym">Nephila clavata</name>
    <dbReference type="NCBI Taxonomy" id="2740835"/>
    <lineage>
        <taxon>Eukaryota</taxon>
        <taxon>Metazoa</taxon>
        <taxon>Ecdysozoa</taxon>
        <taxon>Arthropoda</taxon>
        <taxon>Chelicerata</taxon>
        <taxon>Arachnida</taxon>
        <taxon>Araneae</taxon>
        <taxon>Araneomorphae</taxon>
        <taxon>Entelegynae</taxon>
        <taxon>Araneoidea</taxon>
        <taxon>Nephilidae</taxon>
        <taxon>Trichonephila</taxon>
    </lineage>
</organism>
<comment type="caution">
    <text evidence="1">The sequence shown here is derived from an EMBL/GenBank/DDBJ whole genome shotgun (WGS) entry which is preliminary data.</text>
</comment>
<proteinExistence type="predicted"/>